<accession>A0A4R5KRM4</accession>
<keyword evidence="6 7" id="KW-0472">Membrane</keyword>
<feature type="transmembrane region" description="Helical" evidence="7">
    <location>
        <begin position="143"/>
        <end position="165"/>
    </location>
</feature>
<evidence type="ECO:0000313" key="9">
    <source>
        <dbReference type="EMBL" id="TDF98052.1"/>
    </source>
</evidence>
<dbReference type="SUPFAM" id="SSF161098">
    <property type="entry name" value="MetI-like"/>
    <property type="match status" value="1"/>
</dbReference>
<name>A0A4R5KRM4_9BACL</name>
<dbReference type="PANTHER" id="PTHR43744">
    <property type="entry name" value="ABC TRANSPORTER PERMEASE PROTEIN MG189-RELATED-RELATED"/>
    <property type="match status" value="1"/>
</dbReference>
<evidence type="ECO:0000256" key="6">
    <source>
        <dbReference type="ARBA" id="ARBA00023136"/>
    </source>
</evidence>
<dbReference type="GO" id="GO:0055085">
    <property type="term" value="P:transmembrane transport"/>
    <property type="evidence" value="ECO:0007669"/>
    <property type="project" value="InterPro"/>
</dbReference>
<dbReference type="RefSeq" id="WP_133227774.1">
    <property type="nucleotide sequence ID" value="NZ_SMRT01000004.1"/>
</dbReference>
<keyword evidence="3" id="KW-1003">Cell membrane</keyword>
<dbReference type="AlphaFoldDB" id="A0A4R5KRM4"/>
<dbReference type="OrthoDB" id="9810086at2"/>
<dbReference type="InterPro" id="IPR035906">
    <property type="entry name" value="MetI-like_sf"/>
</dbReference>
<evidence type="ECO:0000256" key="2">
    <source>
        <dbReference type="ARBA" id="ARBA00022448"/>
    </source>
</evidence>
<organism evidence="9 10">
    <name type="scientific">Paenibacillus piri</name>
    <dbReference type="NCBI Taxonomy" id="2547395"/>
    <lineage>
        <taxon>Bacteria</taxon>
        <taxon>Bacillati</taxon>
        <taxon>Bacillota</taxon>
        <taxon>Bacilli</taxon>
        <taxon>Bacillales</taxon>
        <taxon>Paenibacillaceae</taxon>
        <taxon>Paenibacillus</taxon>
    </lineage>
</organism>
<sequence length="297" mass="33597">MDLSHMTVGEKLFQVFAVLFIFLMSAAMLYPFIHLLSVSFSTPTEAIRPGFHLFPLEFSTEAYSKTFSSGQIWIGFGNTVFRTVAGTFLSLIFMAMTAYALSKKYLPHRTFWTMFIVFTMFFQGGLIPTYLLIKGLGLLDSRWVYVLAAPYLISTFSMLIMRNFFMSIPSELEDSAKIDGASDIKILYTIIIPLSKPILATVGLWSAVNHWNAWFDGLLYIQDTSKMLLQTYLRRLIVENRSEEVQILMDQAVGAMDVIPETVKASTLMVATLPIIILYPFLQKYFVKGILVGSLKG</sequence>
<evidence type="ECO:0000256" key="3">
    <source>
        <dbReference type="ARBA" id="ARBA00022475"/>
    </source>
</evidence>
<keyword evidence="2" id="KW-0813">Transport</keyword>
<proteinExistence type="predicted"/>
<protein>
    <submittedName>
        <fullName evidence="9">Carbohydrate ABC transporter permease</fullName>
    </submittedName>
</protein>
<keyword evidence="5 7" id="KW-1133">Transmembrane helix</keyword>
<feature type="transmembrane region" description="Helical" evidence="7">
    <location>
        <begin position="111"/>
        <end position="131"/>
    </location>
</feature>
<dbReference type="Proteomes" id="UP000295636">
    <property type="component" value="Unassembled WGS sequence"/>
</dbReference>
<evidence type="ECO:0000256" key="5">
    <source>
        <dbReference type="ARBA" id="ARBA00022989"/>
    </source>
</evidence>
<comment type="subcellular location">
    <subcellularLocation>
        <location evidence="1">Cell membrane</location>
        <topology evidence="1">Multi-pass membrane protein</topology>
    </subcellularLocation>
</comment>
<feature type="transmembrane region" description="Helical" evidence="7">
    <location>
        <begin position="186"/>
        <end position="208"/>
    </location>
</feature>
<evidence type="ECO:0000256" key="4">
    <source>
        <dbReference type="ARBA" id="ARBA00022692"/>
    </source>
</evidence>
<comment type="caution">
    <text evidence="9">The sequence shown here is derived from an EMBL/GenBank/DDBJ whole genome shotgun (WGS) entry which is preliminary data.</text>
</comment>
<gene>
    <name evidence="9" type="ORF">E1757_11115</name>
</gene>
<feature type="transmembrane region" description="Helical" evidence="7">
    <location>
        <begin position="265"/>
        <end position="282"/>
    </location>
</feature>
<dbReference type="Gene3D" id="1.10.3720.10">
    <property type="entry name" value="MetI-like"/>
    <property type="match status" value="1"/>
</dbReference>
<evidence type="ECO:0000256" key="7">
    <source>
        <dbReference type="SAM" id="Phobius"/>
    </source>
</evidence>
<evidence type="ECO:0000259" key="8">
    <source>
        <dbReference type="PROSITE" id="PS50928"/>
    </source>
</evidence>
<dbReference type="GO" id="GO:0005886">
    <property type="term" value="C:plasma membrane"/>
    <property type="evidence" value="ECO:0007669"/>
    <property type="project" value="UniProtKB-SubCell"/>
</dbReference>
<feature type="transmembrane region" description="Helical" evidence="7">
    <location>
        <begin position="80"/>
        <end position="99"/>
    </location>
</feature>
<evidence type="ECO:0000313" key="10">
    <source>
        <dbReference type="Proteomes" id="UP000295636"/>
    </source>
</evidence>
<keyword evidence="4 7" id="KW-0812">Transmembrane</keyword>
<reference evidence="9 10" key="1">
    <citation type="submission" date="2019-03" db="EMBL/GenBank/DDBJ databases">
        <title>This is whole genome sequence of Paenibacillus sp MS74 strain.</title>
        <authorList>
            <person name="Trinh H.N."/>
        </authorList>
    </citation>
    <scope>NUCLEOTIDE SEQUENCE [LARGE SCALE GENOMIC DNA]</scope>
    <source>
        <strain evidence="9 10">MS74</strain>
    </source>
</reference>
<keyword evidence="10" id="KW-1185">Reference proteome</keyword>
<dbReference type="PROSITE" id="PS50928">
    <property type="entry name" value="ABC_TM1"/>
    <property type="match status" value="1"/>
</dbReference>
<evidence type="ECO:0000256" key="1">
    <source>
        <dbReference type="ARBA" id="ARBA00004651"/>
    </source>
</evidence>
<dbReference type="EMBL" id="SMRT01000004">
    <property type="protein sequence ID" value="TDF98052.1"/>
    <property type="molecule type" value="Genomic_DNA"/>
</dbReference>
<feature type="domain" description="ABC transmembrane type-1" evidence="8">
    <location>
        <begin position="76"/>
        <end position="281"/>
    </location>
</feature>
<feature type="transmembrane region" description="Helical" evidence="7">
    <location>
        <begin position="12"/>
        <end position="33"/>
    </location>
</feature>
<dbReference type="CDD" id="cd06261">
    <property type="entry name" value="TM_PBP2"/>
    <property type="match status" value="1"/>
</dbReference>
<dbReference type="InterPro" id="IPR000515">
    <property type="entry name" value="MetI-like"/>
</dbReference>
<dbReference type="PANTHER" id="PTHR43744:SF9">
    <property type="entry name" value="POLYGALACTURONAN_RHAMNOGALACTURONAN TRANSPORT SYSTEM PERMEASE PROTEIN YTCP"/>
    <property type="match status" value="1"/>
</dbReference>